<evidence type="ECO:0000313" key="2">
    <source>
        <dbReference type="EMBL" id="KAK1521724.1"/>
    </source>
</evidence>
<feature type="compositionally biased region" description="Basic and acidic residues" evidence="1">
    <location>
        <begin position="150"/>
        <end position="176"/>
    </location>
</feature>
<name>A0ABQ9S122_9PEZI</name>
<reference evidence="2 3" key="1">
    <citation type="submission" date="2016-10" db="EMBL/GenBank/DDBJ databases">
        <title>The genome sequence of Colletotrichum fioriniae PJ7.</title>
        <authorList>
            <person name="Baroncelli R."/>
        </authorList>
    </citation>
    <scope>NUCLEOTIDE SEQUENCE [LARGE SCALE GENOMIC DNA]</scope>
    <source>
        <strain evidence="2 3">IMI 384185</strain>
    </source>
</reference>
<dbReference type="GeneID" id="85382790"/>
<protein>
    <submittedName>
        <fullName evidence="2">Uncharacterized protein</fullName>
    </submittedName>
</protein>
<organism evidence="2 3">
    <name type="scientific">Colletotrichum paranaense</name>
    <dbReference type="NCBI Taxonomy" id="1914294"/>
    <lineage>
        <taxon>Eukaryota</taxon>
        <taxon>Fungi</taxon>
        <taxon>Dikarya</taxon>
        <taxon>Ascomycota</taxon>
        <taxon>Pezizomycotina</taxon>
        <taxon>Sordariomycetes</taxon>
        <taxon>Hypocreomycetidae</taxon>
        <taxon>Glomerellales</taxon>
        <taxon>Glomerellaceae</taxon>
        <taxon>Colletotrichum</taxon>
        <taxon>Colletotrichum acutatum species complex</taxon>
    </lineage>
</organism>
<feature type="compositionally biased region" description="Basic and acidic residues" evidence="1">
    <location>
        <begin position="76"/>
        <end position="85"/>
    </location>
</feature>
<gene>
    <name evidence="2" type="ORF">CPAR01_14641</name>
</gene>
<evidence type="ECO:0000256" key="1">
    <source>
        <dbReference type="SAM" id="MobiDB-lite"/>
    </source>
</evidence>
<accession>A0ABQ9S122</accession>
<dbReference type="Proteomes" id="UP001241169">
    <property type="component" value="Unassembled WGS sequence"/>
</dbReference>
<sequence length="193" mass="21637">MTSNDDKLAITLSRSFQTKNTTGGLTCPFSRWQSEPPDGRRSYPIRAFKKEFTTGVATSLGAHAGIRTRGTHQAHSRTEQEDRTLETHEMNTTVRSFFLSGIQYGYRTPICGLEKSVVVAYMNKIFPHRDIVVKLECIVPRRLTPEEENGLEKLRAGNDPTEQHEGGGADHVKVNGDLDSEGMQQAKEKEYLP</sequence>
<comment type="caution">
    <text evidence="2">The sequence shown here is derived from an EMBL/GenBank/DDBJ whole genome shotgun (WGS) entry which is preliminary data.</text>
</comment>
<proteinExistence type="predicted"/>
<evidence type="ECO:0000313" key="3">
    <source>
        <dbReference type="Proteomes" id="UP001241169"/>
    </source>
</evidence>
<dbReference type="RefSeq" id="XP_060342354.1">
    <property type="nucleotide sequence ID" value="XM_060498891.1"/>
</dbReference>
<feature type="region of interest" description="Disordered" evidence="1">
    <location>
        <begin position="61"/>
        <end position="85"/>
    </location>
</feature>
<keyword evidence="3" id="KW-1185">Reference proteome</keyword>
<dbReference type="EMBL" id="MOPA01000016">
    <property type="protein sequence ID" value="KAK1521724.1"/>
    <property type="molecule type" value="Genomic_DNA"/>
</dbReference>
<feature type="region of interest" description="Disordered" evidence="1">
    <location>
        <begin position="149"/>
        <end position="193"/>
    </location>
</feature>